<evidence type="ECO:0000256" key="8">
    <source>
        <dbReference type="ARBA" id="ARBA00023196"/>
    </source>
</evidence>
<dbReference type="Gene3D" id="1.10.287.80">
    <property type="entry name" value="ATP synthase, gamma subunit, helix hairpin domain"/>
    <property type="match status" value="1"/>
</dbReference>
<evidence type="ECO:0000256" key="1">
    <source>
        <dbReference type="ARBA" id="ARBA00003456"/>
    </source>
</evidence>
<dbReference type="PANTHER" id="PTHR11693:SF22">
    <property type="entry name" value="ATP SYNTHASE SUBUNIT GAMMA, MITOCHONDRIAL"/>
    <property type="match status" value="1"/>
</dbReference>
<keyword evidence="7" id="KW-0472">Membrane</keyword>
<keyword evidence="9" id="KW-0066">ATP synthesis</keyword>
<evidence type="ECO:0000256" key="6">
    <source>
        <dbReference type="ARBA" id="ARBA00023065"/>
    </source>
</evidence>
<keyword evidence="4" id="KW-0813">Transport</keyword>
<comment type="caution">
    <text evidence="10">The sequence shown here is derived from an EMBL/GenBank/DDBJ whole genome shotgun (WGS) entry which is preliminary data.</text>
</comment>
<organism evidence="10 11">
    <name type="scientific">Pseudodonghicola flavimaris</name>
    <dbReference type="NCBI Taxonomy" id="3050036"/>
    <lineage>
        <taxon>Bacteria</taxon>
        <taxon>Pseudomonadati</taxon>
        <taxon>Pseudomonadota</taxon>
        <taxon>Alphaproteobacteria</taxon>
        <taxon>Rhodobacterales</taxon>
        <taxon>Paracoccaceae</taxon>
        <taxon>Pseudodonghicola</taxon>
    </lineage>
</organism>
<evidence type="ECO:0000256" key="2">
    <source>
        <dbReference type="ARBA" id="ARBA00004170"/>
    </source>
</evidence>
<evidence type="ECO:0000313" key="10">
    <source>
        <dbReference type="EMBL" id="MDK3019944.1"/>
    </source>
</evidence>
<keyword evidence="11" id="KW-1185">Reference proteome</keyword>
<gene>
    <name evidence="10" type="ORF">QO033_19865</name>
</gene>
<dbReference type="Pfam" id="PF00231">
    <property type="entry name" value="ATP-synt"/>
    <property type="match status" value="1"/>
</dbReference>
<reference evidence="10 11" key="1">
    <citation type="submission" date="2023-05" db="EMBL/GenBank/DDBJ databases">
        <title>Pseudodonghicola sp. nov.</title>
        <authorList>
            <person name="Huang J."/>
        </authorList>
    </citation>
    <scope>NUCLEOTIDE SEQUENCE [LARGE SCALE GENOMIC DNA]</scope>
    <source>
        <strain evidence="10 11">IC7</strain>
    </source>
</reference>
<dbReference type="EMBL" id="JASNJD010000020">
    <property type="protein sequence ID" value="MDK3019944.1"/>
    <property type="molecule type" value="Genomic_DNA"/>
</dbReference>
<protein>
    <submittedName>
        <fullName evidence="10">F0F1 ATP synthase subunit gamma</fullName>
    </submittedName>
</protein>
<evidence type="ECO:0000256" key="4">
    <source>
        <dbReference type="ARBA" id="ARBA00022448"/>
    </source>
</evidence>
<sequence>MEELSRIQARLESLGDLDELVGALRSMAASRAREAQEAFAGTRAYCDIVERAISEIAPLVRDLPDRDGGERILLVLTSENGFVGGFNTRLIDRMATERRAGERLIIVGRRGRVTAQEHRIAPDHAFAMSTHVDGVTSLARRIAARLSQVAEARILFAEHRPGAAFDIVVEQVLPIGAATLESLGAPPASPPLHQLPAEELMQQLSGEYLFAKIAHGIMESIASENNARLTTMDAASRNIARKLELLQRDERAARQEKTTTDMIEVVTGAQAVSAGR</sequence>
<dbReference type="PRINTS" id="PR00126">
    <property type="entry name" value="ATPASEGAMMA"/>
</dbReference>
<evidence type="ECO:0000313" key="11">
    <source>
        <dbReference type="Proteomes" id="UP001243757"/>
    </source>
</evidence>
<accession>A0ABT7F5S0</accession>
<keyword evidence="8" id="KW-0139">CF(1)</keyword>
<dbReference type="SUPFAM" id="SSF52943">
    <property type="entry name" value="ATP synthase (F1-ATPase), gamma subunit"/>
    <property type="match status" value="1"/>
</dbReference>
<evidence type="ECO:0000256" key="3">
    <source>
        <dbReference type="ARBA" id="ARBA00007681"/>
    </source>
</evidence>
<proteinExistence type="inferred from homology"/>
<name>A0ABT7F5S0_9RHOB</name>
<comment type="subcellular location">
    <subcellularLocation>
        <location evidence="2">Membrane</location>
        <topology evidence="2">Peripheral membrane protein</topology>
    </subcellularLocation>
</comment>
<dbReference type="InterPro" id="IPR035968">
    <property type="entry name" value="ATP_synth_F1_ATPase_gsu"/>
</dbReference>
<dbReference type="PANTHER" id="PTHR11693">
    <property type="entry name" value="ATP SYNTHASE GAMMA CHAIN"/>
    <property type="match status" value="1"/>
</dbReference>
<evidence type="ECO:0000256" key="5">
    <source>
        <dbReference type="ARBA" id="ARBA00022781"/>
    </source>
</evidence>
<evidence type="ECO:0000256" key="7">
    <source>
        <dbReference type="ARBA" id="ARBA00023136"/>
    </source>
</evidence>
<keyword evidence="5" id="KW-0375">Hydrogen ion transport</keyword>
<dbReference type="InterPro" id="IPR000131">
    <property type="entry name" value="ATP_synth_F1_gsu"/>
</dbReference>
<dbReference type="Proteomes" id="UP001243757">
    <property type="component" value="Unassembled WGS sequence"/>
</dbReference>
<evidence type="ECO:0000256" key="9">
    <source>
        <dbReference type="ARBA" id="ARBA00023310"/>
    </source>
</evidence>
<keyword evidence="6" id="KW-0406">Ion transport</keyword>
<dbReference type="Gene3D" id="3.40.1380.10">
    <property type="match status" value="1"/>
</dbReference>
<comment type="similarity">
    <text evidence="3">Belongs to the ATPase gamma chain family.</text>
</comment>
<comment type="function">
    <text evidence="1">Produces ATP from ADP in the presence of a proton gradient across the membrane. The gamma chain is believed to be important in regulating ATPase activity and the flow of protons through the CF(0) complex.</text>
</comment>
<dbReference type="RefSeq" id="WP_284482715.1">
    <property type="nucleotide sequence ID" value="NZ_JASNJD010000020.1"/>
</dbReference>